<dbReference type="Proteomes" id="UP000298616">
    <property type="component" value="Chromosome"/>
</dbReference>
<dbReference type="Gene3D" id="3.40.50.11010">
    <property type="match status" value="1"/>
</dbReference>
<dbReference type="AlphaFoldDB" id="A0A4D7JFI6"/>
<organism evidence="1 2">
    <name type="scientific">Mangrovivirga cuniculi</name>
    <dbReference type="NCBI Taxonomy" id="2715131"/>
    <lineage>
        <taxon>Bacteria</taxon>
        <taxon>Pseudomonadati</taxon>
        <taxon>Bacteroidota</taxon>
        <taxon>Cytophagia</taxon>
        <taxon>Cytophagales</taxon>
        <taxon>Mangrovivirgaceae</taxon>
        <taxon>Mangrovivirga</taxon>
    </lineage>
</organism>
<evidence type="ECO:0000313" key="1">
    <source>
        <dbReference type="EMBL" id="QCK13883.1"/>
    </source>
</evidence>
<dbReference type="KEGG" id="fpf:DCC35_03460"/>
<accession>A0A4D7JFI6</accession>
<evidence type="ECO:0000313" key="2">
    <source>
        <dbReference type="Proteomes" id="UP000298616"/>
    </source>
</evidence>
<name>A0A4D7JFI6_9BACT</name>
<keyword evidence="2" id="KW-1185">Reference proteome</keyword>
<dbReference type="RefSeq" id="WP_137089474.1">
    <property type="nucleotide sequence ID" value="NZ_CP028923.1"/>
</dbReference>
<proteinExistence type="predicted"/>
<reference evidence="1 2" key="1">
    <citation type="submission" date="2018-04" db="EMBL/GenBank/DDBJ databases">
        <title>Complete genome uncultured novel isolate.</title>
        <authorList>
            <person name="Merlino G."/>
        </authorList>
    </citation>
    <scope>NUCLEOTIDE SEQUENCE [LARGE SCALE GENOMIC DNA]</scope>
    <source>
        <strain evidence="2">R1DC9</strain>
    </source>
</reference>
<dbReference type="EMBL" id="CP028923">
    <property type="protein sequence ID" value="QCK13883.1"/>
    <property type="molecule type" value="Genomic_DNA"/>
</dbReference>
<dbReference type="OrthoDB" id="9816564at2"/>
<protein>
    <submittedName>
        <fullName evidence="1">Uncharacterized protein</fullName>
    </submittedName>
</protein>
<sequence length="221" mass="25555">MMDKEITTKEDILFFTLSRWDSPISSPSLALAKEFAKTNRVFYVDHPFSFKDLVSNYNSNQIKDRKKVWFGSSTRFSQNSSLPENLIIVTPGLTMPINFLPEGKMYNSLSEFNNKIVLRAIRETIDKFDIKDFIYFNAFDPFFIQKLPGDIKPKVSVYQSMDDISQVAYTHKHGSRLEKEIISNFDVTLTTGKELHRIKNDIKGSAYYHPNAADLDLFKKV</sequence>
<gene>
    <name evidence="1" type="ORF">DCC35_03460</name>
</gene>